<dbReference type="PANTHER" id="PTHR46305:SF3">
    <property type="entry name" value="NADPH:QUINONE OXIDOREDUCTASE MDAB"/>
    <property type="match status" value="1"/>
</dbReference>
<dbReference type="InterPro" id="IPR003680">
    <property type="entry name" value="Flavodoxin_fold"/>
</dbReference>
<protein>
    <submittedName>
        <fullName evidence="6">NAD(P)H dehydrogenase (Quinone)</fullName>
    </submittedName>
</protein>
<evidence type="ECO:0000313" key="6">
    <source>
        <dbReference type="EMBL" id="GLO68013.1"/>
    </source>
</evidence>
<organism evidence="6 7">
    <name type="scientific">Oceanobacillus kimchii</name>
    <dbReference type="NCBI Taxonomy" id="746691"/>
    <lineage>
        <taxon>Bacteria</taxon>
        <taxon>Bacillati</taxon>
        <taxon>Bacillota</taxon>
        <taxon>Bacilli</taxon>
        <taxon>Bacillales</taxon>
        <taxon>Bacillaceae</taxon>
        <taxon>Oceanobacillus</taxon>
    </lineage>
</organism>
<dbReference type="Pfam" id="PF02525">
    <property type="entry name" value="Flavodoxin_2"/>
    <property type="match status" value="1"/>
</dbReference>
<dbReference type="PANTHER" id="PTHR46305">
    <property type="match status" value="1"/>
</dbReference>
<dbReference type="SUPFAM" id="SSF52218">
    <property type="entry name" value="Flavoproteins"/>
    <property type="match status" value="1"/>
</dbReference>
<keyword evidence="7" id="KW-1185">Reference proteome</keyword>
<evidence type="ECO:0000256" key="1">
    <source>
        <dbReference type="ARBA" id="ARBA00001974"/>
    </source>
</evidence>
<proteinExistence type="inferred from homology"/>
<dbReference type="EMBL" id="BSKO01000001">
    <property type="protein sequence ID" value="GLO68013.1"/>
    <property type="molecule type" value="Genomic_DNA"/>
</dbReference>
<dbReference type="InterPro" id="IPR052397">
    <property type="entry name" value="NADPH-QR_MdaB"/>
</dbReference>
<keyword evidence="3" id="KW-0274">FAD</keyword>
<keyword evidence="2" id="KW-0285">Flavoprotein</keyword>
<evidence type="ECO:0000259" key="5">
    <source>
        <dbReference type="Pfam" id="PF02525"/>
    </source>
</evidence>
<evidence type="ECO:0000256" key="3">
    <source>
        <dbReference type="ARBA" id="ARBA00022827"/>
    </source>
</evidence>
<comment type="similarity">
    <text evidence="4">Belongs to the oxidoreductase MdaB family.</text>
</comment>
<evidence type="ECO:0000256" key="2">
    <source>
        <dbReference type="ARBA" id="ARBA00022630"/>
    </source>
</evidence>
<evidence type="ECO:0000256" key="4">
    <source>
        <dbReference type="ARBA" id="ARBA00037981"/>
    </source>
</evidence>
<gene>
    <name evidence="6" type="ORF">MACH08_37970</name>
</gene>
<reference evidence="6 7" key="1">
    <citation type="submission" date="2023-02" db="EMBL/GenBank/DDBJ databases">
        <title>Oceanobacillus kimchii IFOP_LL358 isolated form Alexandrium catenella lab strain.</title>
        <authorList>
            <person name="Gajardo G."/>
            <person name="Ueki S."/>
            <person name="Maruyama F."/>
        </authorList>
    </citation>
    <scope>NUCLEOTIDE SEQUENCE [LARGE SCALE GENOMIC DNA]</scope>
    <source>
        <strain evidence="6 7">IFOP_LL358</strain>
    </source>
</reference>
<dbReference type="RefSeq" id="WP_069684914.1">
    <property type="nucleotide sequence ID" value="NZ_BSKO01000001.1"/>
</dbReference>
<dbReference type="Proteomes" id="UP001275436">
    <property type="component" value="Unassembled WGS sequence"/>
</dbReference>
<evidence type="ECO:0000313" key="7">
    <source>
        <dbReference type="Proteomes" id="UP001275436"/>
    </source>
</evidence>
<feature type="domain" description="Flavodoxin-like fold" evidence="5">
    <location>
        <begin position="2"/>
        <end position="178"/>
    </location>
</feature>
<comment type="caution">
    <text evidence="6">The sequence shown here is derived from an EMBL/GenBank/DDBJ whole genome shotgun (WGS) entry which is preliminary data.</text>
</comment>
<dbReference type="InterPro" id="IPR029039">
    <property type="entry name" value="Flavoprotein-like_sf"/>
</dbReference>
<accession>A0ABQ5TMH2</accession>
<comment type="cofactor">
    <cofactor evidence="1">
        <name>FAD</name>
        <dbReference type="ChEBI" id="CHEBI:57692"/>
    </cofactor>
</comment>
<dbReference type="Gene3D" id="3.40.50.360">
    <property type="match status" value="1"/>
</dbReference>
<name>A0ABQ5TMH2_9BACI</name>
<sequence>MKKLLIINGHDEFERAKGQLTNYMFDVIRDNCNNHFEIKETNIIAGYNIEEEIEKFQWADNVLIQTPIYWFSIPGIVKKYIDDVFVPDIFFTKAKEFGRGGLFTQKKYMLSVSWGASIRAFNANRESFLEGYSEDQLLFPIYKLFEYCGFKRLPTFSIYSAMKNPSLKEYASQFQKHLRRHIIEGCESNAL</sequence>